<sequence length="122" mass="13286">MRIMPTLTADTLKSSPPLASPYTLSPIAETSRRLQGASFDLFDNFDMMVVRDMQQEWTLGMHRPSGVGAAHPPRPPTHSKPEGEPKLGDDFGKGNPHTSPSPEGTLEETIGKHGDWSNDGYA</sequence>
<name>A0AAD5RKS3_9PEZI</name>
<protein>
    <submittedName>
        <fullName evidence="2">Uncharacterized protein</fullName>
    </submittedName>
</protein>
<proteinExistence type="predicted"/>
<organism evidence="2 3">
    <name type="scientific">Zalerion maritima</name>
    <dbReference type="NCBI Taxonomy" id="339359"/>
    <lineage>
        <taxon>Eukaryota</taxon>
        <taxon>Fungi</taxon>
        <taxon>Dikarya</taxon>
        <taxon>Ascomycota</taxon>
        <taxon>Pezizomycotina</taxon>
        <taxon>Sordariomycetes</taxon>
        <taxon>Lulworthiomycetidae</taxon>
        <taxon>Lulworthiales</taxon>
        <taxon>Lulworthiaceae</taxon>
        <taxon>Zalerion</taxon>
    </lineage>
</organism>
<dbReference type="EMBL" id="JAKWBI020000319">
    <property type="protein sequence ID" value="KAJ2896668.1"/>
    <property type="molecule type" value="Genomic_DNA"/>
</dbReference>
<reference evidence="2" key="1">
    <citation type="submission" date="2022-07" db="EMBL/GenBank/DDBJ databases">
        <title>Draft genome sequence of Zalerion maritima ATCC 34329, a (micro)plastics degrading marine fungus.</title>
        <authorList>
            <person name="Paco A."/>
            <person name="Goncalves M.F.M."/>
            <person name="Rocha-Santos T.A.P."/>
            <person name="Alves A."/>
        </authorList>
    </citation>
    <scope>NUCLEOTIDE SEQUENCE</scope>
    <source>
        <strain evidence="2">ATCC 34329</strain>
    </source>
</reference>
<keyword evidence="3" id="KW-1185">Reference proteome</keyword>
<evidence type="ECO:0000313" key="2">
    <source>
        <dbReference type="EMBL" id="KAJ2896668.1"/>
    </source>
</evidence>
<accession>A0AAD5RKS3</accession>
<comment type="caution">
    <text evidence="2">The sequence shown here is derived from an EMBL/GenBank/DDBJ whole genome shotgun (WGS) entry which is preliminary data.</text>
</comment>
<dbReference type="AlphaFoldDB" id="A0AAD5RKS3"/>
<evidence type="ECO:0000256" key="1">
    <source>
        <dbReference type="SAM" id="MobiDB-lite"/>
    </source>
</evidence>
<feature type="region of interest" description="Disordered" evidence="1">
    <location>
        <begin position="60"/>
        <end position="122"/>
    </location>
</feature>
<gene>
    <name evidence="2" type="ORF">MKZ38_005320</name>
</gene>
<dbReference type="Proteomes" id="UP001201980">
    <property type="component" value="Unassembled WGS sequence"/>
</dbReference>
<evidence type="ECO:0000313" key="3">
    <source>
        <dbReference type="Proteomes" id="UP001201980"/>
    </source>
</evidence>
<feature type="region of interest" description="Disordered" evidence="1">
    <location>
        <begin position="1"/>
        <end position="20"/>
    </location>
</feature>
<feature type="compositionally biased region" description="Basic and acidic residues" evidence="1">
    <location>
        <begin position="79"/>
        <end position="92"/>
    </location>
</feature>